<sequence>MSRREINLDQVEDEMRQAEAYLVHGIHAPSIPTSSSSMSESRRKEILAKLNAERQAVRQKSINGPPMLTPQDEIRSPSTFLDSNAFFPLPPPTAALDCDDDDMAESDDGISLSCAVLTKTLFFASDIGNLPLPPQLPLRDPSEVSYRPAQSPKRTVRFLDTPDTPKSDEQETIISNNQTLSRQTIDAKPNQLANVCKPRKSLNKQRTILPPRPRPELQRTMGSKPNRINELAQSIDYASRERQKVAKELATLSSCSFHPTSTSNVKTPEKKASTRAATSARCSPPKKAKVVATAERLHVEGALRFELRDKVKQVLDDQQMRATCTFKPQINLKTQHLVNRAGHKPIYARLPEIQRQKKELLRQLEEAIQHENELTFAPEINPKSVQLTQDLSTMDVTTRLVTDAEEAAEKKLHVQAYYNALQEPSFCPQVNNKSQTIVESKAEFKLDFVKRQEMLQAQMEQKFQAKLALEEHAQAQDKPFRPSIGNANAVLQHTRPKRLIESTTAALYRMTYEEPRKREMTKQQLKEAQLAKYPHKPALNPVSKALGRPTSLDNLAKKEPKKTIRSRIVKAMEEKEQAECRFKPDLADLAPIDRTPIWNPATCLQEIELARRLREQKLNDERQSREFEQLQACTFAPTINRDVKTSKKPVVVRGLGRFLELKELAKRQENEQRQREAKAFTQTKDYKPRAYTVPAPFHLISDERANQRRERRIPAASEVDECTFHPKTLEHANRRLIERLVEHSNLEQ</sequence>
<dbReference type="AlphaFoldDB" id="A0A6G0WG84"/>
<proteinExistence type="predicted"/>
<name>A0A6G0WG84_9STRA</name>
<reference evidence="2 3" key="1">
    <citation type="submission" date="2019-07" db="EMBL/GenBank/DDBJ databases">
        <title>Genomics analysis of Aphanomyces spp. identifies a new class of oomycete effector associated with host adaptation.</title>
        <authorList>
            <person name="Gaulin E."/>
        </authorList>
    </citation>
    <scope>NUCLEOTIDE SEQUENCE [LARGE SCALE GENOMIC DNA]</scope>
    <source>
        <strain evidence="2 3">ATCC 201684</strain>
    </source>
</reference>
<keyword evidence="3" id="KW-1185">Reference proteome</keyword>
<feature type="region of interest" description="Disordered" evidence="1">
    <location>
        <begin position="139"/>
        <end position="170"/>
    </location>
</feature>
<dbReference type="Proteomes" id="UP000481153">
    <property type="component" value="Unassembled WGS sequence"/>
</dbReference>
<accession>A0A6G0WG84</accession>
<gene>
    <name evidence="2" type="ORF">Ae201684_015813</name>
</gene>
<comment type="caution">
    <text evidence="2">The sequence shown here is derived from an EMBL/GenBank/DDBJ whole genome shotgun (WGS) entry which is preliminary data.</text>
</comment>
<evidence type="ECO:0000256" key="1">
    <source>
        <dbReference type="SAM" id="MobiDB-lite"/>
    </source>
</evidence>
<evidence type="ECO:0000313" key="2">
    <source>
        <dbReference type="EMBL" id="KAF0725851.1"/>
    </source>
</evidence>
<organism evidence="2 3">
    <name type="scientific">Aphanomyces euteiches</name>
    <dbReference type="NCBI Taxonomy" id="100861"/>
    <lineage>
        <taxon>Eukaryota</taxon>
        <taxon>Sar</taxon>
        <taxon>Stramenopiles</taxon>
        <taxon>Oomycota</taxon>
        <taxon>Saprolegniomycetes</taxon>
        <taxon>Saprolegniales</taxon>
        <taxon>Verrucalvaceae</taxon>
        <taxon>Aphanomyces</taxon>
    </lineage>
</organism>
<dbReference type="PANTHER" id="PTHR37028:SF4">
    <property type="entry name" value="ALMS MOTIF DOMAIN-CONTAINING PROTEIN"/>
    <property type="match status" value="1"/>
</dbReference>
<protein>
    <submittedName>
        <fullName evidence="2">Uncharacterized protein</fullName>
    </submittedName>
</protein>
<dbReference type="EMBL" id="VJMJ01000232">
    <property type="protein sequence ID" value="KAF0725851.1"/>
    <property type="molecule type" value="Genomic_DNA"/>
</dbReference>
<feature type="region of interest" description="Disordered" evidence="1">
    <location>
        <begin position="257"/>
        <end position="280"/>
    </location>
</feature>
<evidence type="ECO:0000313" key="3">
    <source>
        <dbReference type="Proteomes" id="UP000481153"/>
    </source>
</evidence>
<dbReference type="VEuPathDB" id="FungiDB:AeMF1_019410"/>
<feature type="compositionally biased region" description="Polar residues" evidence="1">
    <location>
        <begin position="257"/>
        <end position="266"/>
    </location>
</feature>
<dbReference type="PANTHER" id="PTHR37028">
    <property type="entry name" value="UNNAMED PRODUCT-RELATED"/>
    <property type="match status" value="1"/>
</dbReference>